<dbReference type="EMBL" id="CDMZ01003817">
    <property type="protein sequence ID" value="CEM47686.1"/>
    <property type="molecule type" value="Genomic_DNA"/>
</dbReference>
<dbReference type="InterPro" id="IPR023210">
    <property type="entry name" value="NADP_OxRdtase_dom"/>
</dbReference>
<name>A0A0G4HTI7_9ALVE</name>
<dbReference type="Gene3D" id="3.20.20.100">
    <property type="entry name" value="NADP-dependent oxidoreductase domain"/>
    <property type="match status" value="1"/>
</dbReference>
<reference evidence="4" key="1">
    <citation type="submission" date="2014-11" db="EMBL/GenBank/DDBJ databases">
        <authorList>
            <person name="Otto D Thomas"/>
            <person name="Naeem Raeece"/>
        </authorList>
    </citation>
    <scope>NUCLEOTIDE SEQUENCE</scope>
</reference>
<feature type="signal peptide" evidence="2">
    <location>
        <begin position="1"/>
        <end position="17"/>
    </location>
</feature>
<dbReference type="AlphaFoldDB" id="A0A0G4HTI7"/>
<evidence type="ECO:0000313" key="4">
    <source>
        <dbReference type="EMBL" id="CEM47686.1"/>
    </source>
</evidence>
<evidence type="ECO:0000256" key="1">
    <source>
        <dbReference type="ARBA" id="ARBA00023002"/>
    </source>
</evidence>
<dbReference type="SUPFAM" id="SSF51430">
    <property type="entry name" value="NAD(P)-linked oxidoreductase"/>
    <property type="match status" value="1"/>
</dbReference>
<dbReference type="GO" id="GO:0005737">
    <property type="term" value="C:cytoplasm"/>
    <property type="evidence" value="ECO:0007669"/>
    <property type="project" value="TreeGrafter"/>
</dbReference>
<sequence length="418" mass="46407">MPRWVLFFLFVISRCVAFRGRAYSADRNFPLSSTRANASSWLGTVSSLSPKDARRKEESPLTFAQRMLGTQRVDCGVGCLSWGDPRRGFGERRGEKKVTFDKEDIKMASNILVSNGVSFFDTAEVYGYQSIKKKQGSEHLVGAEFRRVYREAVREGRKVPPPLSVGTKFFPVPWTNLLGVGGFPRGGRKAVKAALRRSLSRLGFPKVSVYQLHFAFPYWGGYEALFDGLGDCLDEGMCDSLGVCNFDRKQIEEVAFKGLVEQRGLPLISNQVQVNLLSLERLLDGTVGFCRSHSIVPIAHSPLATGLLANGAASKVRRKKDPAFREFCETMDAVGRSVDQRLRQNGEGANGNTPTSHVQLAINWLRHQGCVPIPGVSNANHAMEVARSLQWRMTADEAEELKKGALKLRPPKSLRNSR</sequence>
<dbReference type="Pfam" id="PF00248">
    <property type="entry name" value="Aldo_ket_red"/>
    <property type="match status" value="1"/>
</dbReference>
<dbReference type="InterPro" id="IPR036812">
    <property type="entry name" value="NAD(P)_OxRdtase_dom_sf"/>
</dbReference>
<proteinExistence type="predicted"/>
<feature type="domain" description="NADP-dependent oxidoreductase" evidence="3">
    <location>
        <begin position="98"/>
        <end position="403"/>
    </location>
</feature>
<evidence type="ECO:0000259" key="3">
    <source>
        <dbReference type="Pfam" id="PF00248"/>
    </source>
</evidence>
<organism evidence="4">
    <name type="scientific">Chromera velia CCMP2878</name>
    <dbReference type="NCBI Taxonomy" id="1169474"/>
    <lineage>
        <taxon>Eukaryota</taxon>
        <taxon>Sar</taxon>
        <taxon>Alveolata</taxon>
        <taxon>Colpodellida</taxon>
        <taxon>Chromeraceae</taxon>
        <taxon>Chromera</taxon>
    </lineage>
</organism>
<dbReference type="VEuPathDB" id="CryptoDB:Cvel_31440"/>
<keyword evidence="1" id="KW-0560">Oxidoreductase</keyword>
<dbReference type="InterPro" id="IPR050791">
    <property type="entry name" value="Aldo-Keto_reductase"/>
</dbReference>
<dbReference type="PhylomeDB" id="A0A0G4HTI7"/>
<keyword evidence="2" id="KW-0732">Signal</keyword>
<dbReference type="GO" id="GO:0016491">
    <property type="term" value="F:oxidoreductase activity"/>
    <property type="evidence" value="ECO:0007669"/>
    <property type="project" value="UniProtKB-KW"/>
</dbReference>
<accession>A0A0G4HTI7</accession>
<feature type="chain" id="PRO_5005192343" description="NADP-dependent oxidoreductase domain-containing protein" evidence="2">
    <location>
        <begin position="18"/>
        <end position="418"/>
    </location>
</feature>
<protein>
    <recommendedName>
        <fullName evidence="3">NADP-dependent oxidoreductase domain-containing protein</fullName>
    </recommendedName>
</protein>
<dbReference type="PANTHER" id="PTHR43625:SF83">
    <property type="entry name" value="NADP-DEPENDENT OXIDOREDUCTASE DOMAIN-CONTAINING PROTEIN"/>
    <property type="match status" value="1"/>
</dbReference>
<dbReference type="PANTHER" id="PTHR43625">
    <property type="entry name" value="AFLATOXIN B1 ALDEHYDE REDUCTASE"/>
    <property type="match status" value="1"/>
</dbReference>
<gene>
    <name evidence="4" type="ORF">Cvel_31440</name>
</gene>
<evidence type="ECO:0000256" key="2">
    <source>
        <dbReference type="SAM" id="SignalP"/>
    </source>
</evidence>